<dbReference type="PANTHER" id="PTHR23089">
    <property type="entry name" value="HISTIDINE TRIAD HIT PROTEIN"/>
    <property type="match status" value="1"/>
</dbReference>
<dbReference type="GO" id="GO:0003824">
    <property type="term" value="F:catalytic activity"/>
    <property type="evidence" value="ECO:0007669"/>
    <property type="project" value="InterPro"/>
</dbReference>
<dbReference type="Gene3D" id="3.30.428.10">
    <property type="entry name" value="HIT-like"/>
    <property type="match status" value="1"/>
</dbReference>
<protein>
    <submittedName>
        <fullName evidence="2">Unannotated protein</fullName>
    </submittedName>
</protein>
<organism evidence="2">
    <name type="scientific">freshwater metagenome</name>
    <dbReference type="NCBI Taxonomy" id="449393"/>
    <lineage>
        <taxon>unclassified sequences</taxon>
        <taxon>metagenomes</taxon>
        <taxon>ecological metagenomes</taxon>
    </lineage>
</organism>
<name>A0A6J6HAN0_9ZZZZ</name>
<dbReference type="InterPro" id="IPR036265">
    <property type="entry name" value="HIT-like_sf"/>
</dbReference>
<feature type="domain" description="HIT" evidence="1">
    <location>
        <begin position="4"/>
        <end position="111"/>
    </location>
</feature>
<dbReference type="PROSITE" id="PS51084">
    <property type="entry name" value="HIT_2"/>
    <property type="match status" value="1"/>
</dbReference>
<accession>A0A6J6HAN0</accession>
<gene>
    <name evidence="2" type="ORF">UFOPK1852_00614</name>
</gene>
<dbReference type="SUPFAM" id="SSF54197">
    <property type="entry name" value="HIT-like"/>
    <property type="match status" value="1"/>
</dbReference>
<dbReference type="Pfam" id="PF01230">
    <property type="entry name" value="HIT"/>
    <property type="match status" value="1"/>
</dbReference>
<dbReference type="CDD" id="cd01276">
    <property type="entry name" value="PKCI_related"/>
    <property type="match status" value="1"/>
</dbReference>
<dbReference type="InterPro" id="IPR011146">
    <property type="entry name" value="HIT-like"/>
</dbReference>
<dbReference type="InterPro" id="IPR001310">
    <property type="entry name" value="Histidine_triad_HIT"/>
</dbReference>
<proteinExistence type="predicted"/>
<evidence type="ECO:0000313" key="2">
    <source>
        <dbReference type="EMBL" id="CAB4609900.1"/>
    </source>
</evidence>
<dbReference type="PRINTS" id="PR00332">
    <property type="entry name" value="HISTRIAD"/>
</dbReference>
<dbReference type="AlphaFoldDB" id="A0A6J6HAN0"/>
<sequence length="111" mass="11553">MSCLFCKIIAGEIPAETKFQDDEVIAFADINPQAPVHLLIIPKLHVENAAELAAQSPTALSALFAAADHLAAAAGLTGYRTVFNTGADAGQSVFHAHLHLLGGRGLAWPPG</sequence>
<evidence type="ECO:0000259" key="1">
    <source>
        <dbReference type="PROSITE" id="PS51084"/>
    </source>
</evidence>
<dbReference type="EMBL" id="CAEZUS010000078">
    <property type="protein sequence ID" value="CAB4609900.1"/>
    <property type="molecule type" value="Genomic_DNA"/>
</dbReference>
<reference evidence="2" key="1">
    <citation type="submission" date="2020-05" db="EMBL/GenBank/DDBJ databases">
        <authorList>
            <person name="Chiriac C."/>
            <person name="Salcher M."/>
            <person name="Ghai R."/>
            <person name="Kavagutti S V."/>
        </authorList>
    </citation>
    <scope>NUCLEOTIDE SEQUENCE</scope>
</reference>